<accession>A0A9Q1BBE4</accession>
<feature type="domain" description="BEN" evidence="2">
    <location>
        <begin position="213"/>
        <end position="320"/>
    </location>
</feature>
<evidence type="ECO:0000313" key="3">
    <source>
        <dbReference type="EMBL" id="KAJ8021696.1"/>
    </source>
</evidence>
<dbReference type="AlphaFoldDB" id="A0A9Q1BBE4"/>
<evidence type="ECO:0000256" key="1">
    <source>
        <dbReference type="SAM" id="MobiDB-lite"/>
    </source>
</evidence>
<sequence length="361" mass="40392">MLKIKYTTLEERLGKLESRSKRKETLDDETSKPRGTCASRLNKQRLETSLEAFSHCTQQLHHQVEVLKSHKRQLGHLPASEITSLELSLSLLERCLHHLRSKEEEEPSQPPSPPQVTLHQTSSDVKQAFNTGAGIGYPSSSGSYRMGDQSAFTSCQNGDGGSMQALHISAKNASSVGTSQGSRPGSIDARESMYHFSPMNHNGEFDEDESWLEYDSSVDANATTKIKSLVANPKWGRLYYRNGASELTRSLAHILYTKEELILSTVTGRNGFEALDNVKLMAIREAVEKKYGHATSDFDQLWKQCVTSLGQHCKYLRQKSGISHSPQLLVSMGRYRQESPEEKPIITNEKEQQPIIVADLE</sequence>
<organism evidence="3 4">
    <name type="scientific">Holothuria leucospilota</name>
    <name type="common">Black long sea cucumber</name>
    <name type="synonym">Mertensiothuria leucospilota</name>
    <dbReference type="NCBI Taxonomy" id="206669"/>
    <lineage>
        <taxon>Eukaryota</taxon>
        <taxon>Metazoa</taxon>
        <taxon>Echinodermata</taxon>
        <taxon>Eleutherozoa</taxon>
        <taxon>Echinozoa</taxon>
        <taxon>Holothuroidea</taxon>
        <taxon>Aspidochirotacea</taxon>
        <taxon>Aspidochirotida</taxon>
        <taxon>Holothuriidae</taxon>
        <taxon>Holothuria</taxon>
    </lineage>
</organism>
<keyword evidence="4" id="KW-1185">Reference proteome</keyword>
<name>A0A9Q1BBE4_HOLLE</name>
<feature type="region of interest" description="Disordered" evidence="1">
    <location>
        <begin position="100"/>
        <end position="122"/>
    </location>
</feature>
<comment type="caution">
    <text evidence="3">The sequence shown here is derived from an EMBL/GenBank/DDBJ whole genome shotgun (WGS) entry which is preliminary data.</text>
</comment>
<dbReference type="EMBL" id="JAIZAY010000021">
    <property type="protein sequence ID" value="KAJ8021696.1"/>
    <property type="molecule type" value="Genomic_DNA"/>
</dbReference>
<dbReference type="Proteomes" id="UP001152320">
    <property type="component" value="Chromosome 21"/>
</dbReference>
<evidence type="ECO:0000313" key="4">
    <source>
        <dbReference type="Proteomes" id="UP001152320"/>
    </source>
</evidence>
<reference evidence="3" key="1">
    <citation type="submission" date="2021-10" db="EMBL/GenBank/DDBJ databases">
        <title>Tropical sea cucumber genome reveals ecological adaptation and Cuvierian tubules defense mechanism.</title>
        <authorList>
            <person name="Chen T."/>
        </authorList>
    </citation>
    <scope>NUCLEOTIDE SEQUENCE</scope>
    <source>
        <strain evidence="3">Nanhai2018</strain>
        <tissue evidence="3">Muscle</tissue>
    </source>
</reference>
<dbReference type="SMART" id="SM01025">
    <property type="entry name" value="BEN"/>
    <property type="match status" value="1"/>
</dbReference>
<dbReference type="InterPro" id="IPR018379">
    <property type="entry name" value="BEN_domain"/>
</dbReference>
<dbReference type="Pfam" id="PF10523">
    <property type="entry name" value="BEN"/>
    <property type="match status" value="1"/>
</dbReference>
<gene>
    <name evidence="3" type="ORF">HOLleu_38972</name>
</gene>
<proteinExistence type="predicted"/>
<dbReference type="Gene3D" id="1.10.10.2590">
    <property type="entry name" value="BEN domain"/>
    <property type="match status" value="1"/>
</dbReference>
<dbReference type="PROSITE" id="PS51457">
    <property type="entry name" value="BEN"/>
    <property type="match status" value="1"/>
</dbReference>
<protein>
    <recommendedName>
        <fullName evidence="2">BEN domain-containing protein</fullName>
    </recommendedName>
</protein>
<dbReference type="GO" id="GO:0003677">
    <property type="term" value="F:DNA binding"/>
    <property type="evidence" value="ECO:0007669"/>
    <property type="project" value="InterPro"/>
</dbReference>
<evidence type="ECO:0000259" key="2">
    <source>
        <dbReference type="PROSITE" id="PS51457"/>
    </source>
</evidence>